<dbReference type="KEGG" id="sgf:HEP81_05537"/>
<organism evidence="1 2">
    <name type="scientific">Streptomyces griseofuscus</name>
    <dbReference type="NCBI Taxonomy" id="146922"/>
    <lineage>
        <taxon>Bacteria</taxon>
        <taxon>Bacillati</taxon>
        <taxon>Actinomycetota</taxon>
        <taxon>Actinomycetes</taxon>
        <taxon>Kitasatosporales</taxon>
        <taxon>Streptomycetaceae</taxon>
        <taxon>Streptomyces</taxon>
    </lineage>
</organism>
<evidence type="ECO:0000313" key="2">
    <source>
        <dbReference type="Proteomes" id="UP000516422"/>
    </source>
</evidence>
<protein>
    <recommendedName>
        <fullName evidence="3">Protein kilB</fullName>
    </recommendedName>
</protein>
<dbReference type="GeneID" id="91465083"/>
<dbReference type="RefSeq" id="WP_037656378.1">
    <property type="nucleotide sequence ID" value="NZ_CP051006.1"/>
</dbReference>
<accession>A0A7H1Q659</accession>
<dbReference type="EMBL" id="CP051006">
    <property type="protein sequence ID" value="QNT95789.1"/>
    <property type="molecule type" value="Genomic_DNA"/>
</dbReference>
<sequence length="150" mass="15737">MEIAAAVVAVVGTVLGAGVVGVQQYYAVRSQRRQALRDRALTALSELSTALADHRRAMWVRENLRLSGAAPADVAAAREASHRTRSAVTAPQIALTVLLPQLRLDVNAAVRAAYDMRGAASTEALATRRESAISAADSLAASAAHLLSRP</sequence>
<name>A0A7H1Q659_9ACTN</name>
<reference evidence="1 2" key="1">
    <citation type="submission" date="2020-04" db="EMBL/GenBank/DDBJ databases">
        <title>Characterization and engineering of Streptomyces griseofuscus DSM40191 as a potential heterologous host for expression of BGCs.</title>
        <authorList>
            <person name="Gren T."/>
            <person name="Whitford C.M."/>
            <person name="Mohite O.S."/>
            <person name="Joergensen T.S."/>
            <person name="Nielsen J.B."/>
            <person name="Lee S.Y."/>
            <person name="Weber T."/>
        </authorList>
    </citation>
    <scope>NUCLEOTIDE SEQUENCE [LARGE SCALE GENOMIC DNA]</scope>
    <source>
        <strain evidence="1 2">DSM 40191</strain>
    </source>
</reference>
<dbReference type="Proteomes" id="UP000516422">
    <property type="component" value="Chromosome"/>
</dbReference>
<evidence type="ECO:0000313" key="1">
    <source>
        <dbReference type="EMBL" id="QNT95789.1"/>
    </source>
</evidence>
<evidence type="ECO:0008006" key="3">
    <source>
        <dbReference type="Google" id="ProtNLM"/>
    </source>
</evidence>
<gene>
    <name evidence="1" type="ORF">HEP81_05537</name>
</gene>
<proteinExistence type="predicted"/>
<dbReference type="AlphaFoldDB" id="A0A7H1Q659"/>